<name>A0A1U9KMJ1_9PROT</name>
<accession>A0A1U9KMJ1</accession>
<dbReference type="Proteomes" id="UP000188604">
    <property type="component" value="Chromosome"/>
</dbReference>
<organism evidence="1 2">
    <name type="scientific">Neoasaia chiangmaiensis</name>
    <dbReference type="NCBI Taxonomy" id="320497"/>
    <lineage>
        <taxon>Bacteria</taxon>
        <taxon>Pseudomonadati</taxon>
        <taxon>Pseudomonadota</taxon>
        <taxon>Alphaproteobacteria</taxon>
        <taxon>Acetobacterales</taxon>
        <taxon>Acetobacteraceae</taxon>
        <taxon>Neoasaia</taxon>
    </lineage>
</organism>
<dbReference type="KEGG" id="nch:A0U93_02555"/>
<dbReference type="OrthoDB" id="7278546at2"/>
<dbReference type="STRING" id="320497.A0U93_02555"/>
<reference evidence="1 2" key="1">
    <citation type="submission" date="2016-03" db="EMBL/GenBank/DDBJ databases">
        <title>Acetic acid bacteria sequencing.</title>
        <authorList>
            <person name="Brandt J."/>
            <person name="Jakob F."/>
            <person name="Vogel R.F."/>
        </authorList>
    </citation>
    <scope>NUCLEOTIDE SEQUENCE [LARGE SCALE GENOMIC DNA]</scope>
    <source>
        <strain evidence="1 2">NBRC 101099</strain>
    </source>
</reference>
<protein>
    <submittedName>
        <fullName evidence="1">Uncharacterized protein</fullName>
    </submittedName>
</protein>
<keyword evidence="2" id="KW-1185">Reference proteome</keyword>
<dbReference type="RefSeq" id="WP_147150916.1">
    <property type="nucleotide sequence ID" value="NZ_BJXS01000004.1"/>
</dbReference>
<gene>
    <name evidence="1" type="ORF">A0U93_02555</name>
</gene>
<dbReference type="AlphaFoldDB" id="A0A1U9KMJ1"/>
<evidence type="ECO:0000313" key="2">
    <source>
        <dbReference type="Proteomes" id="UP000188604"/>
    </source>
</evidence>
<evidence type="ECO:0000313" key="1">
    <source>
        <dbReference type="EMBL" id="AQS87006.1"/>
    </source>
</evidence>
<dbReference type="EMBL" id="CP014691">
    <property type="protein sequence ID" value="AQS87006.1"/>
    <property type="molecule type" value="Genomic_DNA"/>
</dbReference>
<proteinExistence type="predicted"/>
<sequence>MAKSPFSFTRGVALALVLAAAPLSARAYADPTARCGQEPDAPVITGGDAAHYNASVDRFSAYEKAARAYNACVSAQASKEETAISEDARARIAKVHATSVAVQQRIAANFAKLSASLTAASHKLSHH</sequence>